<organism evidence="1 2">
    <name type="scientific">Sediminihaliea albiluteola</name>
    <dbReference type="NCBI Taxonomy" id="2758564"/>
    <lineage>
        <taxon>Bacteria</taxon>
        <taxon>Pseudomonadati</taxon>
        <taxon>Pseudomonadota</taxon>
        <taxon>Gammaproteobacteria</taxon>
        <taxon>Cellvibrionales</taxon>
        <taxon>Halieaceae</taxon>
        <taxon>Sediminihaliea</taxon>
    </lineage>
</organism>
<dbReference type="RefSeq" id="WP_182168660.1">
    <property type="nucleotide sequence ID" value="NZ_JACFXU010000013.1"/>
</dbReference>
<keyword evidence="2" id="KW-1185">Reference proteome</keyword>
<sequence>MSRLPFTFADIESDCVIETGHYRLDGRSLGMRIRVPEPLMQQAPYNSSAYDFLQQLRPQIFAYGLLEFPNLPLNPQNHTLAQRAPQQHAYSSNPYMTDFCQSPHQDTPPYPTAFWLDAPRQYFATWVMSERGLEKFYRQGQGLAASELEALHRELVPASLAEGWGLLLNQQPGLLLIDNSHHQSLYHARTCNFAAQDAQPDFCQDEAMYAFNEVGLLNYIDMLDSRRGTQHRDSDEVERVRQFMQRENLAG</sequence>
<dbReference type="Proteomes" id="UP000539350">
    <property type="component" value="Unassembled WGS sequence"/>
</dbReference>
<comment type="caution">
    <text evidence="1">The sequence shown here is derived from an EMBL/GenBank/DDBJ whole genome shotgun (WGS) entry which is preliminary data.</text>
</comment>
<proteinExistence type="predicted"/>
<evidence type="ECO:0000313" key="1">
    <source>
        <dbReference type="EMBL" id="MBA6411803.1"/>
    </source>
</evidence>
<gene>
    <name evidence="1" type="ORF">H2508_01605</name>
</gene>
<protein>
    <submittedName>
        <fullName evidence="1">Uncharacterized protein</fullName>
    </submittedName>
</protein>
<reference evidence="1 2" key="1">
    <citation type="submission" date="2020-07" db="EMBL/GenBank/DDBJ databases">
        <title>Halieaceae bacterium, F7430, whole genome shotgun sequencing project.</title>
        <authorList>
            <person name="Jiang S."/>
            <person name="Liu Z.W."/>
            <person name="Du Z.J."/>
        </authorList>
    </citation>
    <scope>NUCLEOTIDE SEQUENCE [LARGE SCALE GENOMIC DNA]</scope>
    <source>
        <strain evidence="1 2">F7430</strain>
    </source>
</reference>
<accession>A0A7W2TTS9</accession>
<dbReference type="EMBL" id="JACFXU010000013">
    <property type="protein sequence ID" value="MBA6411803.1"/>
    <property type="molecule type" value="Genomic_DNA"/>
</dbReference>
<name>A0A7W2TTS9_9GAMM</name>
<evidence type="ECO:0000313" key="2">
    <source>
        <dbReference type="Proteomes" id="UP000539350"/>
    </source>
</evidence>
<dbReference type="AlphaFoldDB" id="A0A7W2TTS9"/>